<dbReference type="KEGG" id="gbm:Gbem_2144"/>
<feature type="domain" description="TRASH" evidence="2">
    <location>
        <begin position="173"/>
        <end position="211"/>
    </location>
</feature>
<evidence type="ECO:0000259" key="2">
    <source>
        <dbReference type="SMART" id="SM00746"/>
    </source>
</evidence>
<dbReference type="eggNOG" id="COG3350">
    <property type="taxonomic scope" value="Bacteria"/>
</dbReference>
<gene>
    <name evidence="3" type="ordered locus">Gbem_2144</name>
</gene>
<protein>
    <submittedName>
        <fullName evidence="3">YHS/TRASH domain protein</fullName>
    </submittedName>
</protein>
<name>B5EDG1_CITBB</name>
<evidence type="ECO:0000313" key="3">
    <source>
        <dbReference type="EMBL" id="ACH39157.1"/>
    </source>
</evidence>
<organism evidence="3 4">
    <name type="scientific">Citrifermentans bemidjiense (strain ATCC BAA-1014 / DSM 16622 / JCM 12645 / Bem)</name>
    <name type="common">Geobacter bemidjiensis</name>
    <dbReference type="NCBI Taxonomy" id="404380"/>
    <lineage>
        <taxon>Bacteria</taxon>
        <taxon>Pseudomonadati</taxon>
        <taxon>Thermodesulfobacteriota</taxon>
        <taxon>Desulfuromonadia</taxon>
        <taxon>Geobacterales</taxon>
        <taxon>Geobacteraceae</taxon>
        <taxon>Citrifermentans</taxon>
    </lineage>
</organism>
<reference evidence="3 4" key="1">
    <citation type="submission" date="2008-07" db="EMBL/GenBank/DDBJ databases">
        <title>Complete sequence of Geobacter bemidjiensis BEM.</title>
        <authorList>
            <consortium name="US DOE Joint Genome Institute"/>
            <person name="Lucas S."/>
            <person name="Copeland A."/>
            <person name="Lapidus A."/>
            <person name="Glavina del Rio T."/>
            <person name="Dalin E."/>
            <person name="Tice H."/>
            <person name="Bruce D."/>
            <person name="Goodwin L."/>
            <person name="Pitluck S."/>
            <person name="Kiss H."/>
            <person name="Brettin T."/>
            <person name="Detter J.C."/>
            <person name="Han C."/>
            <person name="Kuske C.R."/>
            <person name="Schmutz J."/>
            <person name="Larimer F."/>
            <person name="Land M."/>
            <person name="Hauser L."/>
            <person name="Kyrpides N."/>
            <person name="Lykidis A."/>
            <person name="Lovley D."/>
            <person name="Richardson P."/>
        </authorList>
    </citation>
    <scope>NUCLEOTIDE SEQUENCE [LARGE SCALE GENOMIC DNA]</scope>
    <source>
        <strain evidence="4">ATCC BAA-1014 / DSM 16622 / JCM 12645 / Bem</strain>
    </source>
</reference>
<dbReference type="SUPFAM" id="SSF47240">
    <property type="entry name" value="Ferritin-like"/>
    <property type="match status" value="1"/>
</dbReference>
<keyword evidence="4" id="KW-1185">Reference proteome</keyword>
<dbReference type="InterPro" id="IPR009078">
    <property type="entry name" value="Ferritin-like_SF"/>
</dbReference>
<proteinExistence type="predicted"/>
<dbReference type="RefSeq" id="WP_012530580.1">
    <property type="nucleotide sequence ID" value="NC_011146.1"/>
</dbReference>
<evidence type="ECO:0000313" key="4">
    <source>
        <dbReference type="Proteomes" id="UP000008825"/>
    </source>
</evidence>
<evidence type="ECO:0000256" key="1">
    <source>
        <dbReference type="SAM" id="Coils"/>
    </source>
</evidence>
<dbReference type="InterPro" id="IPR011017">
    <property type="entry name" value="TRASH_dom"/>
</dbReference>
<sequence length="224" mass="25802">MGSLTALEERITEKLAQHKKQLAVKQQQLDQTMKELLEQRERLSAVAESRVEAIIMPRLERLARQFQNAEIEVVHTDEGFISTCRFAHTPQFPATVRLSIELLPASSDQLTARYDLSILPALMEYSQNAEKNIQLGDEESLAAWVEDRVLAFLDDYLRLETHPLYQKDNLVVDVVCGMHISFVSAATTLERNGYTYYFCSEHCRDLFLEKFEDLIPHQEAEKKV</sequence>
<feature type="coiled-coil region" evidence="1">
    <location>
        <begin position="8"/>
        <end position="46"/>
    </location>
</feature>
<dbReference type="OrthoDB" id="9809270at2"/>
<dbReference type="Proteomes" id="UP000008825">
    <property type="component" value="Chromosome"/>
</dbReference>
<dbReference type="SMART" id="SM00746">
    <property type="entry name" value="TRASH"/>
    <property type="match status" value="1"/>
</dbReference>
<dbReference type="EMBL" id="CP001124">
    <property type="protein sequence ID" value="ACH39157.1"/>
    <property type="molecule type" value="Genomic_DNA"/>
</dbReference>
<keyword evidence="1" id="KW-0175">Coiled coil</keyword>
<dbReference type="Pfam" id="PF04945">
    <property type="entry name" value="YHS"/>
    <property type="match status" value="1"/>
</dbReference>
<dbReference type="HOGENOM" id="CLU_1233588_0_0_7"/>
<dbReference type="InterPro" id="IPR007029">
    <property type="entry name" value="YHS_dom"/>
</dbReference>
<accession>B5EDG1</accession>
<dbReference type="AlphaFoldDB" id="B5EDG1"/>
<reference evidence="3 4" key="2">
    <citation type="journal article" date="2010" name="BMC Genomics">
        <title>The genome of Geobacter bemidjiensis, exemplar for the subsurface clade of Geobacter species that predominate in Fe(III)-reducing subsurface environments.</title>
        <authorList>
            <person name="Aklujkar M."/>
            <person name="Young N.D."/>
            <person name="Holmes D."/>
            <person name="Chavan M."/>
            <person name="Risso C."/>
            <person name="Kiss H.E."/>
            <person name="Han C.S."/>
            <person name="Land M.L."/>
            <person name="Lovley D.R."/>
        </authorList>
    </citation>
    <scope>NUCLEOTIDE SEQUENCE [LARGE SCALE GENOMIC DNA]</scope>
    <source>
        <strain evidence="4">ATCC BAA-1014 / DSM 16622 / JCM 12645 / Bem</strain>
    </source>
</reference>